<dbReference type="CDD" id="cd00592">
    <property type="entry name" value="HTH_MerR-like"/>
    <property type="match status" value="1"/>
</dbReference>
<dbReference type="Pfam" id="PF13411">
    <property type="entry name" value="MerR_1"/>
    <property type="match status" value="1"/>
</dbReference>
<feature type="region of interest" description="Disordered" evidence="2">
    <location>
        <begin position="91"/>
        <end position="111"/>
    </location>
</feature>
<evidence type="ECO:0000259" key="3">
    <source>
        <dbReference type="PROSITE" id="PS50937"/>
    </source>
</evidence>
<dbReference type="SUPFAM" id="SSF46955">
    <property type="entry name" value="Putative DNA-binding domain"/>
    <property type="match status" value="1"/>
</dbReference>
<dbReference type="RefSeq" id="WP_344196871.1">
    <property type="nucleotide sequence ID" value="NZ_BAAAND010000008.1"/>
</dbReference>
<dbReference type="InterPro" id="IPR009061">
    <property type="entry name" value="DNA-bd_dom_put_sf"/>
</dbReference>
<keyword evidence="5" id="KW-1185">Reference proteome</keyword>
<reference evidence="4 5" key="1">
    <citation type="journal article" date="2019" name="Int. J. Syst. Evol. Microbiol.">
        <title>The Global Catalogue of Microorganisms (GCM) 10K type strain sequencing project: providing services to taxonomists for standard genome sequencing and annotation.</title>
        <authorList>
            <consortium name="The Broad Institute Genomics Platform"/>
            <consortium name="The Broad Institute Genome Sequencing Center for Infectious Disease"/>
            <person name="Wu L."/>
            <person name="Ma J."/>
        </authorList>
    </citation>
    <scope>NUCLEOTIDE SEQUENCE [LARGE SCALE GENOMIC DNA]</scope>
    <source>
        <strain evidence="4 5">JCM 14304</strain>
    </source>
</reference>
<gene>
    <name evidence="4" type="ORF">GCM10009742_57580</name>
</gene>
<dbReference type="PANTHER" id="PTHR30204">
    <property type="entry name" value="REDOX-CYCLING DRUG-SENSING TRANSCRIPTIONAL ACTIVATOR SOXR"/>
    <property type="match status" value="1"/>
</dbReference>
<keyword evidence="1" id="KW-0238">DNA-binding</keyword>
<dbReference type="Proteomes" id="UP001500190">
    <property type="component" value="Unassembled WGS sequence"/>
</dbReference>
<comment type="caution">
    <text evidence="4">The sequence shown here is derived from an EMBL/GenBank/DDBJ whole genome shotgun (WGS) entry which is preliminary data.</text>
</comment>
<evidence type="ECO:0000256" key="2">
    <source>
        <dbReference type="SAM" id="MobiDB-lite"/>
    </source>
</evidence>
<evidence type="ECO:0000313" key="4">
    <source>
        <dbReference type="EMBL" id="GAA1601848.1"/>
    </source>
</evidence>
<dbReference type="InterPro" id="IPR000551">
    <property type="entry name" value="MerR-type_HTH_dom"/>
</dbReference>
<dbReference type="PANTHER" id="PTHR30204:SF89">
    <property type="entry name" value="HTH MERR-TYPE DOMAIN-CONTAINING PROTEIN"/>
    <property type="match status" value="1"/>
</dbReference>
<evidence type="ECO:0000313" key="5">
    <source>
        <dbReference type="Proteomes" id="UP001500190"/>
    </source>
</evidence>
<dbReference type="Gene3D" id="1.10.1660.10">
    <property type="match status" value="1"/>
</dbReference>
<dbReference type="EMBL" id="BAAAND010000008">
    <property type="protein sequence ID" value="GAA1601848.1"/>
    <property type="molecule type" value="Genomic_DNA"/>
</dbReference>
<dbReference type="InterPro" id="IPR047057">
    <property type="entry name" value="MerR_fam"/>
</dbReference>
<evidence type="ECO:0000256" key="1">
    <source>
        <dbReference type="ARBA" id="ARBA00023125"/>
    </source>
</evidence>
<protein>
    <submittedName>
        <fullName evidence="4">MerR family transcriptional regulator</fullName>
    </submittedName>
</protein>
<feature type="domain" description="HTH merR-type" evidence="3">
    <location>
        <begin position="22"/>
        <end position="84"/>
    </location>
</feature>
<accession>A0ABN2EBX6</accession>
<sequence length="228" mass="24397">MAKPEPSGGSRGIGEVLQLLQAEFADVTISKIRFLEAEGLVTPARTASGYRKFSAADVDRLRYVLTAQRDQYLPLKVIKEHLGAIDRGLRPAAAGPPVAPTSLPQTPGQPVADDFDATGTELRLTRDELRTAAGVPAALLDELESHGLVVATGNHYGGDAIVIAKVAAELAAYGLEPRHLRAFRTAADREVGLIEQVTGPRRTEQTAELAALTVRLHTALVRSRLPRS</sequence>
<dbReference type="PROSITE" id="PS50937">
    <property type="entry name" value="HTH_MERR_2"/>
    <property type="match status" value="1"/>
</dbReference>
<name>A0ABN2EBX6_9ACTN</name>
<proteinExistence type="predicted"/>
<dbReference type="SMART" id="SM00422">
    <property type="entry name" value="HTH_MERR"/>
    <property type="match status" value="1"/>
</dbReference>
<organism evidence="4 5">
    <name type="scientific">Kribbella karoonensis</name>
    <dbReference type="NCBI Taxonomy" id="324851"/>
    <lineage>
        <taxon>Bacteria</taxon>
        <taxon>Bacillati</taxon>
        <taxon>Actinomycetota</taxon>
        <taxon>Actinomycetes</taxon>
        <taxon>Propionibacteriales</taxon>
        <taxon>Kribbellaceae</taxon>
        <taxon>Kribbella</taxon>
    </lineage>
</organism>